<reference evidence="1" key="1">
    <citation type="submission" date="2019-10" db="EMBL/GenBank/DDBJ databases">
        <authorList>
            <consortium name="DOE Joint Genome Institute"/>
            <person name="Kuo A."/>
            <person name="Miyauchi S."/>
            <person name="Kiss E."/>
            <person name="Drula E."/>
            <person name="Kohler A."/>
            <person name="Sanchez-Garcia M."/>
            <person name="Andreopoulos B."/>
            <person name="Barry K.W."/>
            <person name="Bonito G."/>
            <person name="Buee M."/>
            <person name="Carver A."/>
            <person name="Chen C."/>
            <person name="Cichocki N."/>
            <person name="Clum A."/>
            <person name="Culley D."/>
            <person name="Crous P.W."/>
            <person name="Fauchery L."/>
            <person name="Girlanda M."/>
            <person name="Hayes R."/>
            <person name="Keri Z."/>
            <person name="Labutti K."/>
            <person name="Lipzen A."/>
            <person name="Lombard V."/>
            <person name="Magnuson J."/>
            <person name="Maillard F."/>
            <person name="Morin E."/>
            <person name="Murat C."/>
            <person name="Nolan M."/>
            <person name="Ohm R."/>
            <person name="Pangilinan J."/>
            <person name="Pereira M."/>
            <person name="Perotto S."/>
            <person name="Peter M."/>
            <person name="Riley R."/>
            <person name="Sitrit Y."/>
            <person name="Stielow B."/>
            <person name="Szollosi G."/>
            <person name="Zifcakova L."/>
            <person name="Stursova M."/>
            <person name="Spatafora J.W."/>
            <person name="Tedersoo L."/>
            <person name="Vaario L.-M."/>
            <person name="Yamada A."/>
            <person name="Yan M."/>
            <person name="Wang P."/>
            <person name="Xu J."/>
            <person name="Bruns T."/>
            <person name="Baldrian P."/>
            <person name="Vilgalys R."/>
            <person name="Henrissat B."/>
            <person name="Grigoriev I.V."/>
            <person name="Hibbett D."/>
            <person name="Nagy L.G."/>
            <person name="Martin F.M."/>
        </authorList>
    </citation>
    <scope>NUCLEOTIDE SEQUENCE</scope>
    <source>
        <strain evidence="1">P2</strain>
    </source>
</reference>
<comment type="caution">
    <text evidence="1">The sequence shown here is derived from an EMBL/GenBank/DDBJ whole genome shotgun (WGS) entry which is preliminary data.</text>
</comment>
<protein>
    <submittedName>
        <fullName evidence="1">Uncharacterized protein</fullName>
    </submittedName>
</protein>
<evidence type="ECO:0000313" key="2">
    <source>
        <dbReference type="Proteomes" id="UP000886501"/>
    </source>
</evidence>
<sequence length="895" mass="97886">MFIVKASYKHETRKFSFDSDSFPTYTQLHEQLTRVFPITHSLILSRLFFSPQSTTPGTILIAIRVTNADEFERCTAVYRNKTWPGASLRFVVLEDNTRSPTVGYCFAAKRKSDDNESGEEPSQKRQSSSFSPMYPYYMPTPPQHSISTPHKTPVPSPWATLSQRSLPTPPQFPIPVPPPPILFPQVPMDVDPNQSAQATQRPSSTHCCDVAKAKADVQRAAVEFMNNFEETMIRAFGSNYKQQGATPASSGPATPRVVIDHEIDAPGPVELPVHTGVVCDVCESTIRGVRHKCLDCPDYDMCTPCITNRRGRHAMTHEFFEIEKPGRVLIHTIFSAEGERGTSRPSPPRPQVTDPESQPVLHNAICDMCDSQIYGDRFKCLDCPDYDTCRQCFAITPDQHPHNFVKVADPQALIIKHHRREQHPARCDGCQKKIIGTRYKCMFCPDYDLCEKCEAHPIPFHPPTHHLLKMRTPAVPLPHRIGQSSAAPAQLVPSPSPAQAEATTSANVPSPAIPPPPPTVVHVPNGPLIPDLNVLVEEPASFPTPTVKPIDTPSADVPVVNSLERESSIPGTFVPDEELFFRNLDLERGLGDLNFERDFAQWFNSGSGAKPDTAVAPQPTPEEPCVIANVEPVLESQAAPISPVMSEKAVRPVSSPIPEPPLRATFISDNNISDGHLLPPGAEFVKSWKMLNDGVRDWPETTHLVFVAGDKLVSEENTVAKVGKVAAGEEIDIWTGDMKAPEVPGKYVSYWRLNDGNGNHFGHSLWADITVAEPHNSSDEEGTISSSSLIIMPQAAPERISAPSVGPITLTAAAIRAATTVTATTDTLSDVGSEDSDLSIVDVPSSPSLSSAHSDAFEDPHEEPTPTPHAPTQANNGATANNDFVVLYETETDDD</sequence>
<proteinExistence type="predicted"/>
<dbReference type="Proteomes" id="UP000886501">
    <property type="component" value="Unassembled WGS sequence"/>
</dbReference>
<accession>A0ACB6ZMB3</accession>
<organism evidence="1 2">
    <name type="scientific">Thelephora ganbajun</name>
    <name type="common">Ganba fungus</name>
    <dbReference type="NCBI Taxonomy" id="370292"/>
    <lineage>
        <taxon>Eukaryota</taxon>
        <taxon>Fungi</taxon>
        <taxon>Dikarya</taxon>
        <taxon>Basidiomycota</taxon>
        <taxon>Agaricomycotina</taxon>
        <taxon>Agaricomycetes</taxon>
        <taxon>Thelephorales</taxon>
        <taxon>Thelephoraceae</taxon>
        <taxon>Thelephora</taxon>
    </lineage>
</organism>
<evidence type="ECO:0000313" key="1">
    <source>
        <dbReference type="EMBL" id="KAF9650550.1"/>
    </source>
</evidence>
<gene>
    <name evidence="1" type="ORF">BDM02DRAFT_3112102</name>
</gene>
<name>A0ACB6ZMB3_THEGA</name>
<keyword evidence="2" id="KW-1185">Reference proteome</keyword>
<dbReference type="EMBL" id="MU117984">
    <property type="protein sequence ID" value="KAF9650550.1"/>
    <property type="molecule type" value="Genomic_DNA"/>
</dbReference>
<reference evidence="1" key="2">
    <citation type="journal article" date="2020" name="Nat. Commun.">
        <title>Large-scale genome sequencing of mycorrhizal fungi provides insights into the early evolution of symbiotic traits.</title>
        <authorList>
            <person name="Miyauchi S."/>
            <person name="Kiss E."/>
            <person name="Kuo A."/>
            <person name="Drula E."/>
            <person name="Kohler A."/>
            <person name="Sanchez-Garcia M."/>
            <person name="Morin E."/>
            <person name="Andreopoulos B."/>
            <person name="Barry K.W."/>
            <person name="Bonito G."/>
            <person name="Buee M."/>
            <person name="Carver A."/>
            <person name="Chen C."/>
            <person name="Cichocki N."/>
            <person name="Clum A."/>
            <person name="Culley D."/>
            <person name="Crous P.W."/>
            <person name="Fauchery L."/>
            <person name="Girlanda M."/>
            <person name="Hayes R.D."/>
            <person name="Keri Z."/>
            <person name="LaButti K."/>
            <person name="Lipzen A."/>
            <person name="Lombard V."/>
            <person name="Magnuson J."/>
            <person name="Maillard F."/>
            <person name="Murat C."/>
            <person name="Nolan M."/>
            <person name="Ohm R.A."/>
            <person name="Pangilinan J."/>
            <person name="Pereira M.F."/>
            <person name="Perotto S."/>
            <person name="Peter M."/>
            <person name="Pfister S."/>
            <person name="Riley R."/>
            <person name="Sitrit Y."/>
            <person name="Stielow J.B."/>
            <person name="Szollosi G."/>
            <person name="Zifcakova L."/>
            <person name="Stursova M."/>
            <person name="Spatafora J.W."/>
            <person name="Tedersoo L."/>
            <person name="Vaario L.M."/>
            <person name="Yamada A."/>
            <person name="Yan M."/>
            <person name="Wang P."/>
            <person name="Xu J."/>
            <person name="Bruns T."/>
            <person name="Baldrian P."/>
            <person name="Vilgalys R."/>
            <person name="Dunand C."/>
            <person name="Henrissat B."/>
            <person name="Grigoriev I.V."/>
            <person name="Hibbett D."/>
            <person name="Nagy L.G."/>
            <person name="Martin F.M."/>
        </authorList>
    </citation>
    <scope>NUCLEOTIDE SEQUENCE</scope>
    <source>
        <strain evidence="1">P2</strain>
    </source>
</reference>